<comment type="similarity">
    <text evidence="6">Belongs to the ABC-2 integral membrane protein family.</text>
</comment>
<keyword evidence="2 6" id="KW-0812">Transmembrane</keyword>
<evidence type="ECO:0000313" key="7">
    <source>
        <dbReference type="EMBL" id="ASO20661.1"/>
    </source>
</evidence>
<keyword evidence="6" id="KW-1003">Cell membrane</keyword>
<dbReference type="InterPro" id="IPR051784">
    <property type="entry name" value="Nod_factor_ABC_transporter"/>
</dbReference>
<dbReference type="RefSeq" id="WP_093941954.1">
    <property type="nucleotide sequence ID" value="NZ_CP022521.1"/>
</dbReference>
<keyword evidence="6" id="KW-0813">Transport</keyword>
<evidence type="ECO:0000256" key="6">
    <source>
        <dbReference type="RuleBase" id="RU361157"/>
    </source>
</evidence>
<protein>
    <recommendedName>
        <fullName evidence="6">Transport permease protein</fullName>
    </recommendedName>
</protein>
<feature type="transmembrane region" description="Helical" evidence="6">
    <location>
        <begin position="195"/>
        <end position="213"/>
    </location>
</feature>
<sequence>MGAPIIISAAEQAPSRWRGSSVLTQVSVLTGRSLRASLGDHRVVTLNVIQPMVILVLFTQVFGSLANSASFPAGVDYIDFLMPAILVNTSMQCSIQSGVGLVDDMRNGMLNRLRSMPIRSGSILVARSVSDLTRTAFQLLVIYVLAIVFFGYLPVTGAVGVVGTLGLALVVGWGMSWVFLALGAWLRNAELMQSISVLTMIPLMFVSSAYVPIADLPGWLAAVATVNPLTYAVDAARAVSLDLPGVGAVLAATAISLVIAVLGAVFAVAGFRRPR</sequence>
<gene>
    <name evidence="7" type="primary">drrB5</name>
    <name evidence="7" type="ORF">AHOG_15175</name>
</gene>
<dbReference type="GO" id="GO:0046677">
    <property type="term" value="P:response to antibiotic"/>
    <property type="evidence" value="ECO:0007669"/>
    <property type="project" value="UniProtKB-KW"/>
</dbReference>
<keyword evidence="4 6" id="KW-0472">Membrane</keyword>
<keyword evidence="5" id="KW-0046">Antibiotic resistance</keyword>
<feature type="transmembrane region" description="Helical" evidence="6">
    <location>
        <begin position="161"/>
        <end position="183"/>
    </location>
</feature>
<keyword evidence="3 6" id="KW-1133">Transmembrane helix</keyword>
<dbReference type="GO" id="GO:0043190">
    <property type="term" value="C:ATP-binding cassette (ABC) transporter complex"/>
    <property type="evidence" value="ECO:0007669"/>
    <property type="project" value="InterPro"/>
</dbReference>
<evidence type="ECO:0000256" key="3">
    <source>
        <dbReference type="ARBA" id="ARBA00022989"/>
    </source>
</evidence>
<dbReference type="InterPro" id="IPR000412">
    <property type="entry name" value="ABC_2_transport"/>
</dbReference>
<dbReference type="PANTHER" id="PTHR43229:SF2">
    <property type="entry name" value="NODULATION PROTEIN J"/>
    <property type="match status" value="1"/>
</dbReference>
<reference evidence="7 8" key="1">
    <citation type="submission" date="2017-07" db="EMBL/GenBank/DDBJ databases">
        <title>Complete genome sequence of Actinoalloteichus hoggarensis DSM 45943, type strain of Actinoalloteichus hoggarensis.</title>
        <authorList>
            <person name="Ruckert C."/>
            <person name="Nouioui I."/>
            <person name="Willmese J."/>
            <person name="van Wezel G."/>
            <person name="Klenk H.-P."/>
            <person name="Kalinowski J."/>
            <person name="Zotchev S.B."/>
        </authorList>
    </citation>
    <scope>NUCLEOTIDE SEQUENCE [LARGE SCALE GENOMIC DNA]</scope>
    <source>
        <strain evidence="7 8">DSM 45943</strain>
    </source>
</reference>
<dbReference type="PROSITE" id="PS51012">
    <property type="entry name" value="ABC_TM2"/>
    <property type="match status" value="1"/>
</dbReference>
<feature type="transmembrane region" description="Helical" evidence="6">
    <location>
        <begin position="248"/>
        <end position="271"/>
    </location>
</feature>
<keyword evidence="8" id="KW-1185">Reference proteome</keyword>
<evidence type="ECO:0000256" key="2">
    <source>
        <dbReference type="ARBA" id="ARBA00022692"/>
    </source>
</evidence>
<dbReference type="InterPro" id="IPR013525">
    <property type="entry name" value="ABC2_TM"/>
</dbReference>
<dbReference type="AlphaFoldDB" id="A0A221W4T3"/>
<dbReference type="KEGG" id="ahg:AHOG_15175"/>
<comment type="caution">
    <text evidence="6">Lacks conserved residue(s) required for the propagation of feature annotation.</text>
</comment>
<feature type="transmembrane region" description="Helical" evidence="6">
    <location>
        <begin position="136"/>
        <end position="155"/>
    </location>
</feature>
<evidence type="ECO:0000256" key="4">
    <source>
        <dbReference type="ARBA" id="ARBA00023136"/>
    </source>
</evidence>
<name>A0A221W4T3_9PSEU</name>
<dbReference type="Pfam" id="PF01061">
    <property type="entry name" value="ABC2_membrane"/>
    <property type="match status" value="1"/>
</dbReference>
<dbReference type="PIRSF" id="PIRSF006648">
    <property type="entry name" value="DrrB"/>
    <property type="match status" value="1"/>
</dbReference>
<dbReference type="PANTHER" id="PTHR43229">
    <property type="entry name" value="NODULATION PROTEIN J"/>
    <property type="match status" value="1"/>
</dbReference>
<evidence type="ECO:0000256" key="5">
    <source>
        <dbReference type="ARBA" id="ARBA00023251"/>
    </source>
</evidence>
<proteinExistence type="inferred from homology"/>
<dbReference type="InterPro" id="IPR047817">
    <property type="entry name" value="ABC2_TM_bact-type"/>
</dbReference>
<accession>A0A221W4T3</accession>
<evidence type="ECO:0000313" key="8">
    <source>
        <dbReference type="Proteomes" id="UP000204221"/>
    </source>
</evidence>
<organism evidence="7 8">
    <name type="scientific">Actinoalloteichus hoggarensis</name>
    <dbReference type="NCBI Taxonomy" id="1470176"/>
    <lineage>
        <taxon>Bacteria</taxon>
        <taxon>Bacillati</taxon>
        <taxon>Actinomycetota</taxon>
        <taxon>Actinomycetes</taxon>
        <taxon>Pseudonocardiales</taxon>
        <taxon>Pseudonocardiaceae</taxon>
        <taxon>Actinoalloteichus</taxon>
    </lineage>
</organism>
<evidence type="ECO:0000256" key="1">
    <source>
        <dbReference type="ARBA" id="ARBA00004141"/>
    </source>
</evidence>
<dbReference type="OrthoDB" id="3486889at2"/>
<dbReference type="Proteomes" id="UP000204221">
    <property type="component" value="Chromosome"/>
</dbReference>
<comment type="subcellular location">
    <subcellularLocation>
        <location evidence="6">Cell membrane</location>
        <topology evidence="6">Multi-pass membrane protein</topology>
    </subcellularLocation>
    <subcellularLocation>
        <location evidence="1">Membrane</location>
        <topology evidence="1">Multi-pass membrane protein</topology>
    </subcellularLocation>
</comment>
<dbReference type="GO" id="GO:0140359">
    <property type="term" value="F:ABC-type transporter activity"/>
    <property type="evidence" value="ECO:0007669"/>
    <property type="project" value="InterPro"/>
</dbReference>
<dbReference type="EMBL" id="CP022521">
    <property type="protein sequence ID" value="ASO20661.1"/>
    <property type="molecule type" value="Genomic_DNA"/>
</dbReference>